<dbReference type="OMA" id="HATREEH"/>
<name>A0A167BYU5_METRR</name>
<keyword evidence="6" id="KW-1185">Reference proteome</keyword>
<dbReference type="PANTHER" id="PTHR37451:SF4">
    <property type="entry name" value="MARVEL DOMAIN-CONTAINING PROTEIN"/>
    <property type="match status" value="1"/>
</dbReference>
<dbReference type="InterPro" id="IPR013892">
    <property type="entry name" value="Cyt_c_biogenesis_Cmc1-like"/>
</dbReference>
<keyword evidence="2" id="KW-1015">Disulfide bond</keyword>
<evidence type="ECO:0000256" key="4">
    <source>
        <dbReference type="SAM" id="Phobius"/>
    </source>
</evidence>
<feature type="compositionally biased region" description="Low complexity" evidence="3">
    <location>
        <begin position="210"/>
        <end position="241"/>
    </location>
</feature>
<feature type="region of interest" description="Disordered" evidence="3">
    <location>
        <begin position="549"/>
        <end position="571"/>
    </location>
</feature>
<dbReference type="Proteomes" id="UP000243498">
    <property type="component" value="Unassembled WGS sequence"/>
</dbReference>
<dbReference type="EMBL" id="AZHC01000018">
    <property type="protein sequence ID" value="OAA40584.1"/>
    <property type="molecule type" value="Genomic_DNA"/>
</dbReference>
<comment type="similarity">
    <text evidence="1">Belongs to the CMC family.</text>
</comment>
<evidence type="ECO:0000256" key="2">
    <source>
        <dbReference type="ARBA" id="ARBA00023157"/>
    </source>
</evidence>
<proteinExistence type="inferred from homology"/>
<comment type="caution">
    <text evidence="5">The sequence shown here is derived from an EMBL/GenBank/DDBJ whole genome shotgun (WGS) entry which is preliminary data.</text>
</comment>
<keyword evidence="4" id="KW-0812">Transmembrane</keyword>
<feature type="compositionally biased region" description="Polar residues" evidence="3">
    <location>
        <begin position="375"/>
        <end position="390"/>
    </location>
</feature>
<feature type="compositionally biased region" description="Polar residues" evidence="3">
    <location>
        <begin position="295"/>
        <end position="307"/>
    </location>
</feature>
<organism evidence="5 6">
    <name type="scientific">Metarhizium rileyi (strain RCEF 4871)</name>
    <name type="common">Nomuraea rileyi</name>
    <dbReference type="NCBI Taxonomy" id="1649241"/>
    <lineage>
        <taxon>Eukaryota</taxon>
        <taxon>Fungi</taxon>
        <taxon>Dikarya</taxon>
        <taxon>Ascomycota</taxon>
        <taxon>Pezizomycotina</taxon>
        <taxon>Sordariomycetes</taxon>
        <taxon>Hypocreomycetidae</taxon>
        <taxon>Hypocreales</taxon>
        <taxon>Clavicipitaceae</taxon>
        <taxon>Metarhizium</taxon>
    </lineage>
</organism>
<keyword evidence="4" id="KW-1133">Transmembrane helix</keyword>
<sequence>MDQAGEKPTSHVLETPIWLVVIRGLQFLISLIIIGLAGSLMHDLYLDEFGLSAATAILTWCILFYAVFTEKIPAWQAAYHVLAVAVLDGFLVIMWLATFAAVAARRATFKFNVRVNGCVDDGSAIGSKTCYTRRHLESRDILFKSGGNMMSAIAGLGALLWLSFIATFAWTMIMFLRGRKEGRFPVAGVSGGPNNFQMEPKPEQTAPMMQPQQQYQQQQHQQQQQYQHQHQQQYQQPVQPQHTGEHQPSPLSHNPTPTPYQPAQSPYQQQPPYHPPQDGQHYPQYSQQYPSHQQNVQQGSELSGTPLPQQPYSSPPAVTTSPPPQQEHHHQHYHQPPQPPHRFEFWKPFKSQTCTNPANDPANLRQPVCAPAHTGSRTNPKAWNRASSVSPEYGPGRGELGEQQAAAAASMAAEKRSVPDQRPGLVPSRNPLPLSASQESQVRDIFYARVRRQCAEEIRAFAACALGRTFTVSFACRAEHRVMNSCMKLRATAEEHDAAREEWFAMRMERHRQRERKAKMAVAQEEFIREWWGLPEEVRASKQRELERLAQGERVGGLTARERPRGPDGSR</sequence>
<dbReference type="Pfam" id="PF08583">
    <property type="entry name" value="Cmc1"/>
    <property type="match status" value="1"/>
</dbReference>
<feature type="compositionally biased region" description="Basic and acidic residues" evidence="3">
    <location>
        <begin position="560"/>
        <end position="571"/>
    </location>
</feature>
<reference evidence="5 6" key="1">
    <citation type="journal article" date="2016" name="Genome Biol. Evol.">
        <title>Divergent and convergent evolution of fungal pathogenicity.</title>
        <authorList>
            <person name="Shang Y."/>
            <person name="Xiao G."/>
            <person name="Zheng P."/>
            <person name="Cen K."/>
            <person name="Zhan S."/>
            <person name="Wang C."/>
        </authorList>
    </citation>
    <scope>NUCLEOTIDE SEQUENCE [LARGE SCALE GENOMIC DNA]</scope>
    <source>
        <strain evidence="5 6">RCEF 4871</strain>
    </source>
</reference>
<accession>A0A167BYU5</accession>
<evidence type="ECO:0000256" key="1">
    <source>
        <dbReference type="ARBA" id="ARBA00007347"/>
    </source>
</evidence>
<keyword evidence="4" id="KW-0472">Membrane</keyword>
<dbReference type="STRING" id="1081105.A0A167BYU5"/>
<feature type="compositionally biased region" description="Low complexity" evidence="3">
    <location>
        <begin position="311"/>
        <end position="320"/>
    </location>
</feature>
<evidence type="ECO:0000313" key="5">
    <source>
        <dbReference type="EMBL" id="OAA40584.1"/>
    </source>
</evidence>
<evidence type="ECO:0000313" key="6">
    <source>
        <dbReference type="Proteomes" id="UP000243498"/>
    </source>
</evidence>
<protein>
    <submittedName>
        <fullName evidence="5">Cytochrome c oxidase biogenesis protein Cmc1-like protein</fullName>
    </submittedName>
</protein>
<dbReference type="OrthoDB" id="6224010at2759"/>
<evidence type="ECO:0000256" key="3">
    <source>
        <dbReference type="SAM" id="MobiDB-lite"/>
    </source>
</evidence>
<gene>
    <name evidence="5" type="ORF">NOR_05672</name>
</gene>
<dbReference type="AlphaFoldDB" id="A0A167BYU5"/>
<dbReference type="PANTHER" id="PTHR37451">
    <property type="entry name" value="MARVEL DOMAIN"/>
    <property type="match status" value="1"/>
</dbReference>
<feature type="transmembrane region" description="Helical" evidence="4">
    <location>
        <begin position="17"/>
        <end position="37"/>
    </location>
</feature>
<feature type="transmembrane region" description="Helical" evidence="4">
    <location>
        <begin position="80"/>
        <end position="104"/>
    </location>
</feature>
<feature type="transmembrane region" description="Helical" evidence="4">
    <location>
        <begin position="49"/>
        <end position="68"/>
    </location>
</feature>
<feature type="transmembrane region" description="Helical" evidence="4">
    <location>
        <begin position="152"/>
        <end position="176"/>
    </location>
</feature>
<feature type="region of interest" description="Disordered" evidence="3">
    <location>
        <begin position="186"/>
        <end position="434"/>
    </location>
</feature>
<feature type="compositionally biased region" description="Low complexity" evidence="3">
    <location>
        <begin position="261"/>
        <end position="294"/>
    </location>
</feature>